<evidence type="ECO:0000313" key="4">
    <source>
        <dbReference type="EMBL" id="KAK2184598.1"/>
    </source>
</evidence>
<dbReference type="Pfam" id="PF14833">
    <property type="entry name" value="NAD_binding_11"/>
    <property type="match status" value="1"/>
</dbReference>
<evidence type="ECO:0000259" key="3">
    <source>
        <dbReference type="Pfam" id="PF14833"/>
    </source>
</evidence>
<evidence type="ECO:0000259" key="2">
    <source>
        <dbReference type="Pfam" id="PF03446"/>
    </source>
</evidence>
<dbReference type="GO" id="GO:0003677">
    <property type="term" value="F:DNA binding"/>
    <property type="evidence" value="ECO:0007669"/>
    <property type="project" value="TreeGrafter"/>
</dbReference>
<dbReference type="InterPro" id="IPR051265">
    <property type="entry name" value="HIBADH-related_NP60_sf"/>
</dbReference>
<reference evidence="4" key="1">
    <citation type="journal article" date="2023" name="Mol. Biol. Evol.">
        <title>Third-Generation Sequencing Reveals the Adaptive Role of the Epigenome in Three Deep-Sea Polychaetes.</title>
        <authorList>
            <person name="Perez M."/>
            <person name="Aroh O."/>
            <person name="Sun Y."/>
            <person name="Lan Y."/>
            <person name="Juniper S.K."/>
            <person name="Young C.R."/>
            <person name="Angers B."/>
            <person name="Qian P.Y."/>
        </authorList>
    </citation>
    <scope>NUCLEOTIDE SEQUENCE</scope>
    <source>
        <strain evidence="4">R07B-5</strain>
    </source>
</reference>
<dbReference type="AlphaFoldDB" id="A0AAD9NY03"/>
<dbReference type="InterPro" id="IPR008927">
    <property type="entry name" value="6-PGluconate_DH-like_C_sf"/>
</dbReference>
<dbReference type="Gene3D" id="1.10.1040.10">
    <property type="entry name" value="N-(1-d-carboxylethyl)-l-norvaline Dehydrogenase, domain 2"/>
    <property type="match status" value="1"/>
</dbReference>
<dbReference type="PANTHER" id="PTHR43580:SF2">
    <property type="entry name" value="CYTOKINE-LIKE NUCLEAR FACTOR N-PAC"/>
    <property type="match status" value="1"/>
</dbReference>
<comment type="similarity">
    <text evidence="1">Belongs to the HIBADH-related family. NP60 subfamily.</text>
</comment>
<dbReference type="GO" id="GO:0000785">
    <property type="term" value="C:chromatin"/>
    <property type="evidence" value="ECO:0007669"/>
    <property type="project" value="TreeGrafter"/>
</dbReference>
<feature type="domain" description="3-hydroxyisobutyrate dehydrogenase-like NAD-binding" evidence="3">
    <location>
        <begin position="106"/>
        <end position="213"/>
    </location>
</feature>
<dbReference type="SUPFAM" id="SSF48179">
    <property type="entry name" value="6-phosphogluconate dehydrogenase C-terminal domain-like"/>
    <property type="match status" value="1"/>
</dbReference>
<dbReference type="GO" id="GO:0031491">
    <property type="term" value="F:nucleosome binding"/>
    <property type="evidence" value="ECO:0007669"/>
    <property type="project" value="TreeGrafter"/>
</dbReference>
<dbReference type="Pfam" id="PF03446">
    <property type="entry name" value="NAD_binding_2"/>
    <property type="match status" value="1"/>
</dbReference>
<dbReference type="GO" id="GO:0051287">
    <property type="term" value="F:NAD binding"/>
    <property type="evidence" value="ECO:0007669"/>
    <property type="project" value="InterPro"/>
</dbReference>
<dbReference type="Gene3D" id="3.40.50.720">
    <property type="entry name" value="NAD(P)-binding Rossmann-like Domain"/>
    <property type="match status" value="1"/>
</dbReference>
<dbReference type="GO" id="GO:0140673">
    <property type="term" value="P:transcription elongation-coupled chromatin remodeling"/>
    <property type="evidence" value="ECO:0007669"/>
    <property type="project" value="TreeGrafter"/>
</dbReference>
<organism evidence="4 5">
    <name type="scientific">Ridgeia piscesae</name>
    <name type="common">Tubeworm</name>
    <dbReference type="NCBI Taxonomy" id="27915"/>
    <lineage>
        <taxon>Eukaryota</taxon>
        <taxon>Metazoa</taxon>
        <taxon>Spiralia</taxon>
        <taxon>Lophotrochozoa</taxon>
        <taxon>Annelida</taxon>
        <taxon>Polychaeta</taxon>
        <taxon>Sedentaria</taxon>
        <taxon>Canalipalpata</taxon>
        <taxon>Sabellida</taxon>
        <taxon>Siboglinidae</taxon>
        <taxon>Ridgeia</taxon>
    </lineage>
</organism>
<dbReference type="InterPro" id="IPR029154">
    <property type="entry name" value="HIBADH-like_NADP-bd"/>
</dbReference>
<protein>
    <submittedName>
        <fullName evidence="4">Uncharacterized protein</fullName>
    </submittedName>
</protein>
<dbReference type="SUPFAM" id="SSF51735">
    <property type="entry name" value="NAD(P)-binding Rossmann-fold domains"/>
    <property type="match status" value="1"/>
</dbReference>
<feature type="domain" description="6-phosphogluconate dehydrogenase NADP-binding" evidence="2">
    <location>
        <begin position="3"/>
        <end position="103"/>
    </location>
</feature>
<evidence type="ECO:0000256" key="1">
    <source>
        <dbReference type="ARBA" id="ARBA00007598"/>
    </source>
</evidence>
<dbReference type="EMBL" id="JAODUO010000259">
    <property type="protein sequence ID" value="KAK2184598.1"/>
    <property type="molecule type" value="Genomic_DNA"/>
</dbReference>
<gene>
    <name evidence="4" type="ORF">NP493_258g01021</name>
</gene>
<evidence type="ECO:0000313" key="5">
    <source>
        <dbReference type="Proteomes" id="UP001209878"/>
    </source>
</evidence>
<dbReference type="Proteomes" id="UP001209878">
    <property type="component" value="Unassembled WGS sequence"/>
</dbReference>
<keyword evidence="5" id="KW-1185">Reference proteome</keyword>
<accession>A0AAD9NY03</accession>
<dbReference type="GO" id="GO:0050661">
    <property type="term" value="F:NADP binding"/>
    <property type="evidence" value="ECO:0007669"/>
    <property type="project" value="InterPro"/>
</dbReference>
<name>A0AAD9NY03_RIDPI</name>
<proteinExistence type="inferred from homology"/>
<comment type="caution">
    <text evidence="4">The sequence shown here is derived from an EMBL/GenBank/DDBJ whole genome shotgun (WGS) entry which is preliminary data.</text>
</comment>
<dbReference type="PANTHER" id="PTHR43580">
    <property type="entry name" value="OXIDOREDUCTASE GLYR1-RELATED"/>
    <property type="match status" value="1"/>
</dbReference>
<dbReference type="InterPro" id="IPR013328">
    <property type="entry name" value="6PGD_dom2"/>
</dbReference>
<dbReference type="InterPro" id="IPR036291">
    <property type="entry name" value="NAD(P)-bd_dom_sf"/>
</dbReference>
<dbReference type="InterPro" id="IPR006115">
    <property type="entry name" value="6PGDH_NADP-bd"/>
</dbReference>
<sequence length="216" mass="23223">MTFSCVSDPSALKDLVFGNCGVLQGIGPGKAYIDMSTVDVETITDVHEAVTTRGGRFLEAPVIGSRQPAMNGQLLILAAGDRTLFDDCYSCLEAMGRQTFFLGEVGSATKMKLVISMLMGTVLAGLAESMALAEHIGLDQEEVLKILTLSPVSCPLVRTKGNAMMQAQFSNPHCRLHLCQKDLRLAVNMSDTVEQPLHVASAVNELFKNVKSKGFV</sequence>